<dbReference type="PANTHER" id="PTHR34072">
    <property type="entry name" value="ENZYMATIC POLYPROTEIN-RELATED"/>
    <property type="match status" value="1"/>
</dbReference>
<dbReference type="RefSeq" id="XP_010456869.1">
    <property type="nucleotide sequence ID" value="XM_010458567.1"/>
</dbReference>
<reference evidence="9" key="2">
    <citation type="submission" date="2025-08" db="UniProtKB">
        <authorList>
            <consortium name="RefSeq"/>
        </authorList>
    </citation>
    <scope>IDENTIFICATION</scope>
    <source>
        <tissue evidence="9">Leaf</tissue>
    </source>
</reference>
<gene>
    <name evidence="9" type="primary">LOC104738384</name>
</gene>
<dbReference type="InterPro" id="IPR043502">
    <property type="entry name" value="DNA/RNA_pol_sf"/>
</dbReference>
<evidence type="ECO:0000256" key="6">
    <source>
        <dbReference type="ARBA" id="ARBA00022918"/>
    </source>
</evidence>
<dbReference type="InterPro" id="IPR041373">
    <property type="entry name" value="RT_RNaseH"/>
</dbReference>
<keyword evidence="5" id="KW-0378">Hydrolase</keyword>
<evidence type="ECO:0000259" key="7">
    <source>
        <dbReference type="Pfam" id="PF17917"/>
    </source>
</evidence>
<dbReference type="CDD" id="cd09274">
    <property type="entry name" value="RNase_HI_RT_Ty3"/>
    <property type="match status" value="1"/>
</dbReference>
<keyword evidence="8" id="KW-1185">Reference proteome</keyword>
<protein>
    <submittedName>
        <fullName evidence="9">Uncharacterized protein LOC104738384</fullName>
    </submittedName>
</protein>
<name>A0ABM0VIU0_CAMSA</name>
<dbReference type="GeneID" id="104738384"/>
<feature type="domain" description="Reverse transcriptase RNase H-like" evidence="7">
    <location>
        <begin position="2"/>
        <end position="52"/>
    </location>
</feature>
<evidence type="ECO:0000256" key="5">
    <source>
        <dbReference type="ARBA" id="ARBA00022801"/>
    </source>
</evidence>
<dbReference type="Pfam" id="PF17917">
    <property type="entry name" value="RT_RNaseH"/>
    <property type="match status" value="1"/>
</dbReference>
<sequence length="166" mass="18731">MTAVVFALKIWRSYLYGGKVQIYTDHKNLQYIFTQSELNLRQRRWMELVADYDLEISYHPGKANLVAEALSRRGSAINAERDAENLVGMIRTLRLNVLTKQLEPLGLRAADQADLLTRVRVSQEKDADLIRLSNADATEYGTSNNGTILVKGLVHSVGPELAYRNP</sequence>
<evidence type="ECO:0000256" key="2">
    <source>
        <dbReference type="ARBA" id="ARBA00022695"/>
    </source>
</evidence>
<evidence type="ECO:0000256" key="4">
    <source>
        <dbReference type="ARBA" id="ARBA00022759"/>
    </source>
</evidence>
<dbReference type="SUPFAM" id="SSF56672">
    <property type="entry name" value="DNA/RNA polymerases"/>
    <property type="match status" value="1"/>
</dbReference>
<keyword evidence="4" id="KW-0255">Endonuclease</keyword>
<dbReference type="PANTHER" id="PTHR34072:SF52">
    <property type="entry name" value="RIBONUCLEASE H"/>
    <property type="match status" value="1"/>
</dbReference>
<keyword evidence="6" id="KW-0695">RNA-directed DNA polymerase</keyword>
<proteinExistence type="predicted"/>
<organism evidence="8 9">
    <name type="scientific">Camelina sativa</name>
    <name type="common">False flax</name>
    <name type="synonym">Myagrum sativum</name>
    <dbReference type="NCBI Taxonomy" id="90675"/>
    <lineage>
        <taxon>Eukaryota</taxon>
        <taxon>Viridiplantae</taxon>
        <taxon>Streptophyta</taxon>
        <taxon>Embryophyta</taxon>
        <taxon>Tracheophyta</taxon>
        <taxon>Spermatophyta</taxon>
        <taxon>Magnoliopsida</taxon>
        <taxon>eudicotyledons</taxon>
        <taxon>Gunneridae</taxon>
        <taxon>Pentapetalae</taxon>
        <taxon>rosids</taxon>
        <taxon>malvids</taxon>
        <taxon>Brassicales</taxon>
        <taxon>Brassicaceae</taxon>
        <taxon>Camelineae</taxon>
        <taxon>Camelina</taxon>
    </lineage>
</organism>
<keyword evidence="3" id="KW-0540">Nuclease</keyword>
<evidence type="ECO:0000313" key="9">
    <source>
        <dbReference type="RefSeq" id="XP_010456869.1"/>
    </source>
</evidence>
<keyword evidence="2" id="KW-0548">Nucleotidyltransferase</keyword>
<reference evidence="8" key="1">
    <citation type="journal article" date="2014" name="Nat. Commun.">
        <title>The emerging biofuel crop Camelina sativa retains a highly undifferentiated hexaploid genome structure.</title>
        <authorList>
            <person name="Kagale S."/>
            <person name="Koh C."/>
            <person name="Nixon J."/>
            <person name="Bollina V."/>
            <person name="Clarke W.E."/>
            <person name="Tuteja R."/>
            <person name="Spillane C."/>
            <person name="Robinson S.J."/>
            <person name="Links M.G."/>
            <person name="Clarke C."/>
            <person name="Higgins E.E."/>
            <person name="Huebert T."/>
            <person name="Sharpe A.G."/>
            <person name="Parkin I.A."/>
        </authorList>
    </citation>
    <scope>NUCLEOTIDE SEQUENCE [LARGE SCALE GENOMIC DNA]</scope>
    <source>
        <strain evidence="8">cv. DH55</strain>
    </source>
</reference>
<keyword evidence="1" id="KW-0808">Transferase</keyword>
<evidence type="ECO:0000256" key="3">
    <source>
        <dbReference type="ARBA" id="ARBA00022722"/>
    </source>
</evidence>
<evidence type="ECO:0000256" key="1">
    <source>
        <dbReference type="ARBA" id="ARBA00022679"/>
    </source>
</evidence>
<accession>A0ABM0VIU0</accession>
<dbReference type="Proteomes" id="UP000694864">
    <property type="component" value="Chromosome 13"/>
</dbReference>
<evidence type="ECO:0000313" key="8">
    <source>
        <dbReference type="Proteomes" id="UP000694864"/>
    </source>
</evidence>